<proteinExistence type="inferred from homology"/>
<dbReference type="GO" id="GO:0005778">
    <property type="term" value="C:peroxisomal membrane"/>
    <property type="evidence" value="ECO:0007669"/>
    <property type="project" value="TreeGrafter"/>
</dbReference>
<dbReference type="FunFam" id="3.40.50.300:FF:000109">
    <property type="entry name" value="Peroxisomal biogenesis factor 6"/>
    <property type="match status" value="1"/>
</dbReference>
<keyword evidence="4" id="KW-0547">Nucleotide-binding</keyword>
<keyword evidence="6" id="KW-0067">ATP-binding</keyword>
<dbReference type="Gene3D" id="3.40.50.300">
    <property type="entry name" value="P-loop containing nucleotide triphosphate hydrolases"/>
    <property type="match status" value="2"/>
</dbReference>
<dbReference type="GO" id="GO:0016558">
    <property type="term" value="P:protein import into peroxisome matrix"/>
    <property type="evidence" value="ECO:0007669"/>
    <property type="project" value="TreeGrafter"/>
</dbReference>
<dbReference type="GO" id="GO:0005524">
    <property type="term" value="F:ATP binding"/>
    <property type="evidence" value="ECO:0007669"/>
    <property type="project" value="UniProtKB-KW"/>
</dbReference>
<comment type="catalytic activity">
    <reaction evidence="10">
        <text>ATP + H2O = ADP + phosphate + H(+)</text>
        <dbReference type="Rhea" id="RHEA:13065"/>
        <dbReference type="ChEBI" id="CHEBI:15377"/>
        <dbReference type="ChEBI" id="CHEBI:15378"/>
        <dbReference type="ChEBI" id="CHEBI:30616"/>
        <dbReference type="ChEBI" id="CHEBI:43474"/>
        <dbReference type="ChEBI" id="CHEBI:456216"/>
    </reaction>
    <physiologicalReaction direction="left-to-right" evidence="10">
        <dbReference type="Rhea" id="RHEA:13066"/>
    </physiologicalReaction>
</comment>
<evidence type="ECO:0000256" key="8">
    <source>
        <dbReference type="ARBA" id="ARBA00034811"/>
    </source>
</evidence>
<dbReference type="SUPFAM" id="SSF52540">
    <property type="entry name" value="P-loop containing nucleoside triphosphate hydrolases"/>
    <property type="match status" value="2"/>
</dbReference>
<keyword evidence="5" id="KW-0378">Hydrolase</keyword>
<dbReference type="InterPro" id="IPR003959">
    <property type="entry name" value="ATPase_AAA_core"/>
</dbReference>
<dbReference type="SMART" id="SM00382">
    <property type="entry name" value="AAA"/>
    <property type="match status" value="2"/>
</dbReference>
<evidence type="ECO:0000256" key="4">
    <source>
        <dbReference type="ARBA" id="ARBA00022741"/>
    </source>
</evidence>
<dbReference type="InterPro" id="IPR003593">
    <property type="entry name" value="AAA+_ATPase"/>
</dbReference>
<dbReference type="InterPro" id="IPR027417">
    <property type="entry name" value="P-loop_NTPase"/>
</dbReference>
<evidence type="ECO:0000259" key="11">
    <source>
        <dbReference type="SMART" id="SM00382"/>
    </source>
</evidence>
<feature type="domain" description="AAA+ ATPase" evidence="11">
    <location>
        <begin position="26"/>
        <end position="163"/>
    </location>
</feature>
<dbReference type="EMBL" id="OB664638">
    <property type="protein sequence ID" value="CAD7232418.1"/>
    <property type="molecule type" value="Genomic_DNA"/>
</dbReference>
<organism evidence="12">
    <name type="scientific">Cyprideis torosa</name>
    <dbReference type="NCBI Taxonomy" id="163714"/>
    <lineage>
        <taxon>Eukaryota</taxon>
        <taxon>Metazoa</taxon>
        <taxon>Ecdysozoa</taxon>
        <taxon>Arthropoda</taxon>
        <taxon>Crustacea</taxon>
        <taxon>Oligostraca</taxon>
        <taxon>Ostracoda</taxon>
        <taxon>Podocopa</taxon>
        <taxon>Podocopida</taxon>
        <taxon>Cytherocopina</taxon>
        <taxon>Cytheroidea</taxon>
        <taxon>Cytherideidae</taxon>
        <taxon>Cyprideis</taxon>
    </lineage>
</organism>
<dbReference type="GO" id="GO:0005829">
    <property type="term" value="C:cytosol"/>
    <property type="evidence" value="ECO:0007669"/>
    <property type="project" value="TreeGrafter"/>
</dbReference>
<evidence type="ECO:0000256" key="2">
    <source>
        <dbReference type="ARBA" id="ARBA00006914"/>
    </source>
</evidence>
<dbReference type="OrthoDB" id="2187at2759"/>
<dbReference type="Pfam" id="PF00004">
    <property type="entry name" value="AAA"/>
    <property type="match status" value="1"/>
</dbReference>
<evidence type="ECO:0000256" key="5">
    <source>
        <dbReference type="ARBA" id="ARBA00022801"/>
    </source>
</evidence>
<sequence>MNDELCQLLYSFVRAHEISRRKFHLLQPAVLVTGPKRIGKVRGVLRIAGLLDLPVVVKTGTALYGETAGAIENRVDRAFLEANDRFYPNVGILLMTDINRFGYLEGTLNTRAILALKRNLTSSAPGDRSSIITIGTSSTSSAELSSSLIRLFPHEIKLTGLADAEAKLQELLSQSLCPSVASSKTVVDGEIMRNVNNLSVSSLEDLCIRYDVASTQSPDGDAEERFQSCVKSWLQEQGIKAKVSDLSWADVGGLANAKQEILDTIQFPLKHPEFARSGLRRGGALMHGPPGCGKTLLARAVAAQCSLGFISVKGPELINMYVGQSEANVRAVFEKARSVAPCVIFFDEVDSLAPARGRTGDSGGVLDRIVSQFLAELDALNDVSEAEDNGDQSKVVFALAATNRPDLVDPSFLRPGRFDRLVYVGPPETKDQRIQILKAASRSLPLAPDVDFTELESNCPTEATGAVLSSIIKRAAHSAIRRSIQTGLPPEQMKIDMQDFKSVLF</sequence>
<evidence type="ECO:0000256" key="6">
    <source>
        <dbReference type="ARBA" id="ARBA00022840"/>
    </source>
</evidence>
<name>A0A7R8WKV9_9CRUS</name>
<dbReference type="PANTHER" id="PTHR23077:SF9">
    <property type="entry name" value="PEROXISOMAL ATPASE PEX6"/>
    <property type="match status" value="1"/>
</dbReference>
<protein>
    <recommendedName>
        <fullName evidence="8">Peroxisomal ATPase PEX6</fullName>
    </recommendedName>
    <alternativeName>
        <fullName evidence="9">Peroxin-6</fullName>
    </alternativeName>
</protein>
<feature type="domain" description="AAA+ ATPase" evidence="11">
    <location>
        <begin position="280"/>
        <end position="428"/>
    </location>
</feature>
<evidence type="ECO:0000256" key="10">
    <source>
        <dbReference type="ARBA" id="ARBA00048778"/>
    </source>
</evidence>
<gene>
    <name evidence="12" type="ORF">CTOB1V02_LOCUS10254</name>
</gene>
<evidence type="ECO:0000256" key="7">
    <source>
        <dbReference type="ARBA" id="ARBA00023136"/>
    </source>
</evidence>
<dbReference type="PANTHER" id="PTHR23077">
    <property type="entry name" value="AAA-FAMILY ATPASE"/>
    <property type="match status" value="1"/>
</dbReference>
<dbReference type="GO" id="GO:0016887">
    <property type="term" value="F:ATP hydrolysis activity"/>
    <property type="evidence" value="ECO:0007669"/>
    <property type="project" value="InterPro"/>
</dbReference>
<dbReference type="InterPro" id="IPR050168">
    <property type="entry name" value="AAA_ATPase_domain"/>
</dbReference>
<accession>A0A7R8WKV9</accession>
<evidence type="ECO:0000256" key="3">
    <source>
        <dbReference type="ARBA" id="ARBA00022593"/>
    </source>
</evidence>
<keyword evidence="3" id="KW-0962">Peroxisome biogenesis</keyword>
<evidence type="ECO:0000256" key="9">
    <source>
        <dbReference type="ARBA" id="ARBA00034920"/>
    </source>
</evidence>
<dbReference type="AlphaFoldDB" id="A0A7R8WKV9"/>
<evidence type="ECO:0000256" key="1">
    <source>
        <dbReference type="ARBA" id="ARBA00004370"/>
    </source>
</evidence>
<keyword evidence="7" id="KW-0472">Membrane</keyword>
<comment type="subcellular location">
    <subcellularLocation>
        <location evidence="1">Membrane</location>
    </subcellularLocation>
</comment>
<evidence type="ECO:0000313" key="12">
    <source>
        <dbReference type="EMBL" id="CAD7232418.1"/>
    </source>
</evidence>
<reference evidence="12" key="1">
    <citation type="submission" date="2020-11" db="EMBL/GenBank/DDBJ databases">
        <authorList>
            <person name="Tran Van P."/>
        </authorList>
    </citation>
    <scope>NUCLEOTIDE SEQUENCE</scope>
</reference>
<dbReference type="Gene3D" id="1.10.8.60">
    <property type="match status" value="1"/>
</dbReference>
<comment type="similarity">
    <text evidence="2">Belongs to the AAA ATPase family.</text>
</comment>